<dbReference type="RefSeq" id="XP_016491220.1">
    <property type="nucleotide sequence ID" value="XM_016635734.1"/>
</dbReference>
<feature type="compositionally biased region" description="Pro residues" evidence="2">
    <location>
        <begin position="123"/>
        <end position="133"/>
    </location>
</feature>
<gene>
    <name evidence="4" type="primary">LOC107810902</name>
</gene>
<dbReference type="OrthoDB" id="1680976at2759"/>
<dbReference type="KEGG" id="nta:107810902"/>
<keyword evidence="1" id="KW-0863">Zinc-finger</keyword>
<sequence>MNLINRHSWFDFGLIKNQIKPPHVHLYQGPICPKIEKKLLKIRMEATKFQPDFSGGPRVLVEGPGGPYIVDMSAKTCTCRRWDLTCHHSVVSILENNELIEVYVMDYYKVENYKKVYSSFPNQQPPSPNPSQDPAPNQNQEEKIDVDLILTNQSTIEDVAGQDDVGRVCTWSKKFSIKVFFSSQEYFNLRYLRLGTSLELNNWSWDL</sequence>
<organism evidence="4">
    <name type="scientific">Nicotiana tabacum</name>
    <name type="common">Common tobacco</name>
    <dbReference type="NCBI Taxonomy" id="4097"/>
    <lineage>
        <taxon>Eukaryota</taxon>
        <taxon>Viridiplantae</taxon>
        <taxon>Streptophyta</taxon>
        <taxon>Embryophyta</taxon>
        <taxon>Tracheophyta</taxon>
        <taxon>Spermatophyta</taxon>
        <taxon>Magnoliopsida</taxon>
        <taxon>eudicotyledons</taxon>
        <taxon>Gunneridae</taxon>
        <taxon>Pentapetalae</taxon>
        <taxon>asterids</taxon>
        <taxon>lamiids</taxon>
        <taxon>Solanales</taxon>
        <taxon>Solanaceae</taxon>
        <taxon>Nicotianoideae</taxon>
        <taxon>Nicotianeae</taxon>
        <taxon>Nicotiana</taxon>
    </lineage>
</organism>
<protein>
    <recommendedName>
        <fullName evidence="3">SWIM-type domain-containing protein</fullName>
    </recommendedName>
</protein>
<name>A0A1S4BQR1_TOBAC</name>
<dbReference type="GO" id="GO:0008270">
    <property type="term" value="F:zinc ion binding"/>
    <property type="evidence" value="ECO:0007669"/>
    <property type="project" value="UniProtKB-KW"/>
</dbReference>
<accession>A0A1S4BQR1</accession>
<reference evidence="4" key="1">
    <citation type="submission" date="2025-08" db="UniProtKB">
        <authorList>
            <consortium name="RefSeq"/>
        </authorList>
    </citation>
    <scope>IDENTIFICATION</scope>
</reference>
<keyword evidence="1" id="KW-0862">Zinc</keyword>
<dbReference type="AlphaFoldDB" id="A0A1S4BQR1"/>
<dbReference type="PANTHER" id="PTHR31973">
    <property type="entry name" value="POLYPROTEIN, PUTATIVE-RELATED"/>
    <property type="match status" value="1"/>
</dbReference>
<feature type="region of interest" description="Disordered" evidence="2">
    <location>
        <begin position="119"/>
        <end position="138"/>
    </location>
</feature>
<dbReference type="PaxDb" id="4097-A0A1S4BQR1"/>
<dbReference type="PANTHER" id="PTHR31973:SF187">
    <property type="entry name" value="MUTATOR TRANSPOSASE MUDRA PROTEIN"/>
    <property type="match status" value="1"/>
</dbReference>
<evidence type="ECO:0000256" key="1">
    <source>
        <dbReference type="PROSITE-ProRule" id="PRU00325"/>
    </source>
</evidence>
<feature type="domain" description="SWIM-type" evidence="3">
    <location>
        <begin position="68"/>
        <end position="97"/>
    </location>
</feature>
<evidence type="ECO:0000256" key="2">
    <source>
        <dbReference type="SAM" id="MobiDB-lite"/>
    </source>
</evidence>
<keyword evidence="1" id="KW-0479">Metal-binding</keyword>
<evidence type="ECO:0000313" key="4">
    <source>
        <dbReference type="RefSeq" id="XP_016491220.1"/>
    </source>
</evidence>
<dbReference type="PROSITE" id="PS50966">
    <property type="entry name" value="ZF_SWIM"/>
    <property type="match status" value="1"/>
</dbReference>
<evidence type="ECO:0000259" key="3">
    <source>
        <dbReference type="PROSITE" id="PS50966"/>
    </source>
</evidence>
<dbReference type="InterPro" id="IPR007527">
    <property type="entry name" value="Znf_SWIM"/>
</dbReference>
<proteinExistence type="predicted"/>